<dbReference type="Proteomes" id="UP000799779">
    <property type="component" value="Unassembled WGS sequence"/>
</dbReference>
<gene>
    <name evidence="2" type="ORF">P154DRAFT_159755</name>
</gene>
<accession>A0A6A5WL91</accession>
<feature type="compositionally biased region" description="Pro residues" evidence="1">
    <location>
        <begin position="191"/>
        <end position="204"/>
    </location>
</feature>
<protein>
    <submittedName>
        <fullName evidence="2">Uncharacterized protein</fullName>
    </submittedName>
</protein>
<name>A0A6A5WL91_9PLEO</name>
<organism evidence="2 3">
    <name type="scientific">Amniculicola lignicola CBS 123094</name>
    <dbReference type="NCBI Taxonomy" id="1392246"/>
    <lineage>
        <taxon>Eukaryota</taxon>
        <taxon>Fungi</taxon>
        <taxon>Dikarya</taxon>
        <taxon>Ascomycota</taxon>
        <taxon>Pezizomycotina</taxon>
        <taxon>Dothideomycetes</taxon>
        <taxon>Pleosporomycetidae</taxon>
        <taxon>Pleosporales</taxon>
        <taxon>Amniculicolaceae</taxon>
        <taxon>Amniculicola</taxon>
    </lineage>
</organism>
<evidence type="ECO:0000256" key="1">
    <source>
        <dbReference type="SAM" id="MobiDB-lite"/>
    </source>
</evidence>
<feature type="region of interest" description="Disordered" evidence="1">
    <location>
        <begin position="190"/>
        <end position="216"/>
    </location>
</feature>
<proteinExistence type="predicted"/>
<reference evidence="2" key="1">
    <citation type="journal article" date="2020" name="Stud. Mycol.">
        <title>101 Dothideomycetes genomes: a test case for predicting lifestyles and emergence of pathogens.</title>
        <authorList>
            <person name="Haridas S."/>
            <person name="Albert R."/>
            <person name="Binder M."/>
            <person name="Bloem J."/>
            <person name="Labutti K."/>
            <person name="Salamov A."/>
            <person name="Andreopoulos B."/>
            <person name="Baker S."/>
            <person name="Barry K."/>
            <person name="Bills G."/>
            <person name="Bluhm B."/>
            <person name="Cannon C."/>
            <person name="Castanera R."/>
            <person name="Culley D."/>
            <person name="Daum C."/>
            <person name="Ezra D."/>
            <person name="Gonzalez J."/>
            <person name="Henrissat B."/>
            <person name="Kuo A."/>
            <person name="Liang C."/>
            <person name="Lipzen A."/>
            <person name="Lutzoni F."/>
            <person name="Magnuson J."/>
            <person name="Mondo S."/>
            <person name="Nolan M."/>
            <person name="Ohm R."/>
            <person name="Pangilinan J."/>
            <person name="Park H.-J."/>
            <person name="Ramirez L."/>
            <person name="Alfaro M."/>
            <person name="Sun H."/>
            <person name="Tritt A."/>
            <person name="Yoshinaga Y."/>
            <person name="Zwiers L.-H."/>
            <person name="Turgeon B."/>
            <person name="Goodwin S."/>
            <person name="Spatafora J."/>
            <person name="Crous P."/>
            <person name="Grigoriev I."/>
        </authorList>
    </citation>
    <scope>NUCLEOTIDE SEQUENCE</scope>
    <source>
        <strain evidence="2">CBS 123094</strain>
    </source>
</reference>
<evidence type="ECO:0000313" key="3">
    <source>
        <dbReference type="Proteomes" id="UP000799779"/>
    </source>
</evidence>
<dbReference type="AlphaFoldDB" id="A0A6A5WL91"/>
<sequence>MCPLLQHMTVGSAEKSEESGVGTPAPDGAMRSDQASRKGGIRRRGHCLFRPRRCWGASQVNVFQMQTTPAPCASQTEACSHWRREDLDPAPGGGSCWPCISTLLRLPASLRVEYLLLTARCRPRAARGDQRLPHPVFVACPPAAFVDQLAQRLPPRHPPSTLHAVTASRITITLTVPGCRRRSIHAQLARPTPPQPFEFTPPAPSRAVSKLLGLRP</sequence>
<dbReference type="EMBL" id="ML977581">
    <property type="protein sequence ID" value="KAF2001748.1"/>
    <property type="molecule type" value="Genomic_DNA"/>
</dbReference>
<feature type="region of interest" description="Disordered" evidence="1">
    <location>
        <begin position="1"/>
        <end position="41"/>
    </location>
</feature>
<evidence type="ECO:0000313" key="2">
    <source>
        <dbReference type="EMBL" id="KAF2001748.1"/>
    </source>
</evidence>
<keyword evidence="3" id="KW-1185">Reference proteome</keyword>